<evidence type="ECO:0000259" key="5">
    <source>
        <dbReference type="Pfam" id="PF04824"/>
    </source>
</evidence>
<evidence type="ECO:0008006" key="9">
    <source>
        <dbReference type="Google" id="ProtNLM"/>
    </source>
</evidence>
<evidence type="ECO:0000256" key="2">
    <source>
        <dbReference type="ARBA" id="ARBA00009870"/>
    </source>
</evidence>
<name>A0A1E3PFF3_9ASCO</name>
<dbReference type="Proteomes" id="UP000095009">
    <property type="component" value="Unassembled WGS sequence"/>
</dbReference>
<dbReference type="EMBL" id="KV454413">
    <property type="protein sequence ID" value="ODQ64040.1"/>
    <property type="molecule type" value="Genomic_DNA"/>
</dbReference>
<dbReference type="STRING" id="857566.A0A1E3PFF3"/>
<evidence type="ECO:0000256" key="4">
    <source>
        <dbReference type="SAM" id="MobiDB-lite"/>
    </source>
</evidence>
<dbReference type="GO" id="GO:0003682">
    <property type="term" value="F:chromatin binding"/>
    <property type="evidence" value="ECO:0007669"/>
    <property type="project" value="TreeGrafter"/>
</dbReference>
<dbReference type="SUPFAM" id="SSF46785">
    <property type="entry name" value="Winged helix' DNA-binding domain"/>
    <property type="match status" value="1"/>
</dbReference>
<dbReference type="AlphaFoldDB" id="A0A1E3PFF3"/>
<gene>
    <name evidence="7" type="ORF">NADFUDRAFT_53021</name>
</gene>
<keyword evidence="8" id="KW-1185">Reference proteome</keyword>
<comment type="subcellular location">
    <subcellularLocation>
        <location evidence="1">Nucleus</location>
    </subcellularLocation>
</comment>
<dbReference type="Pfam" id="PF04825">
    <property type="entry name" value="Rad21_Rec8_N"/>
    <property type="match status" value="1"/>
</dbReference>
<dbReference type="GO" id="GO:0005634">
    <property type="term" value="C:nucleus"/>
    <property type="evidence" value="ECO:0007669"/>
    <property type="project" value="UniProtKB-SubCell"/>
</dbReference>
<evidence type="ECO:0000259" key="6">
    <source>
        <dbReference type="Pfam" id="PF04825"/>
    </source>
</evidence>
<protein>
    <recommendedName>
        <fullName evidence="9">Rad21/Rec8-like protein N-terminal domain-containing protein</fullName>
    </recommendedName>
</protein>
<dbReference type="OrthoDB" id="10071381at2759"/>
<dbReference type="InterPro" id="IPR036390">
    <property type="entry name" value="WH_DNA-bd_sf"/>
</dbReference>
<dbReference type="Pfam" id="PF04824">
    <property type="entry name" value="Rad21_Rec8"/>
    <property type="match status" value="1"/>
</dbReference>
<dbReference type="GO" id="GO:1990414">
    <property type="term" value="P:replication-born double-strand break repair via sister chromatid exchange"/>
    <property type="evidence" value="ECO:0007669"/>
    <property type="project" value="TreeGrafter"/>
</dbReference>
<reference evidence="7 8" key="1">
    <citation type="journal article" date="2016" name="Proc. Natl. Acad. Sci. U.S.A.">
        <title>Comparative genomics of biotechnologically important yeasts.</title>
        <authorList>
            <person name="Riley R."/>
            <person name="Haridas S."/>
            <person name="Wolfe K.H."/>
            <person name="Lopes M.R."/>
            <person name="Hittinger C.T."/>
            <person name="Goeker M."/>
            <person name="Salamov A.A."/>
            <person name="Wisecaver J.H."/>
            <person name="Long T.M."/>
            <person name="Calvey C.H."/>
            <person name="Aerts A.L."/>
            <person name="Barry K.W."/>
            <person name="Choi C."/>
            <person name="Clum A."/>
            <person name="Coughlan A.Y."/>
            <person name="Deshpande S."/>
            <person name="Douglass A.P."/>
            <person name="Hanson S.J."/>
            <person name="Klenk H.-P."/>
            <person name="LaButti K.M."/>
            <person name="Lapidus A."/>
            <person name="Lindquist E.A."/>
            <person name="Lipzen A.M."/>
            <person name="Meier-Kolthoff J.P."/>
            <person name="Ohm R.A."/>
            <person name="Otillar R.P."/>
            <person name="Pangilinan J.L."/>
            <person name="Peng Y."/>
            <person name="Rokas A."/>
            <person name="Rosa C.A."/>
            <person name="Scheuner C."/>
            <person name="Sibirny A.A."/>
            <person name="Slot J.C."/>
            <person name="Stielow J.B."/>
            <person name="Sun H."/>
            <person name="Kurtzman C.P."/>
            <person name="Blackwell M."/>
            <person name="Grigoriev I.V."/>
            <person name="Jeffries T.W."/>
        </authorList>
    </citation>
    <scope>NUCLEOTIDE SEQUENCE [LARGE SCALE GENOMIC DNA]</scope>
    <source>
        <strain evidence="7 8">DSM 6958</strain>
    </source>
</reference>
<dbReference type="Gene3D" id="1.10.10.580">
    <property type="entry name" value="Structural maintenance of chromosome 1. Chain E"/>
    <property type="match status" value="1"/>
</dbReference>
<accession>A0A1E3PFF3</accession>
<dbReference type="PANTHER" id="PTHR12585:SF69">
    <property type="entry name" value="FI11703P"/>
    <property type="match status" value="1"/>
</dbReference>
<sequence>MLYSDQLLQNKGPLARVWLASNLERKLSKNEFLRTNIVSSVDAIVHNEAGPLALRVSGQLLLGVVKIYGKKTKYLLDDCNEAVLKLRMTFRPGMVDLPSGTTVASSSALTLQNAITDLDLAALPEPVLDLDFGNLRDFDLNLGQFDLTGLPSGLNADINLTTFDASVEMGRGITHEEDYELARMGDHDDFNLGLGFEGDVTRAENLSSPINMERHIAGMSPLPELDINMDMDMDMGLHEGEISIEMGREAPPGRTLADEFGGNGALQLPGAAMLEKVSPEGEEERLPGLIPSDEEIPETPGAIDLHDVSLHEGIAGLYGEDMEEGPTARTTRHLIKRARYDATTELRSSAVMAMQRDRSSILKQHAQLPYDPFVKNYLEFSATPAKFLTSVVFNENKLNPMLASALNPGRVLEALKRKRELLKETEIPEVEPISAQAIEGRLGIVEALSPEISTENLEGALSSARAIVEETHLEEHILHEMPSFDEENIILESDTELQAIEARPITPVGIGFANVDLDVSQESVVGSTQESEAEESEQIVSEEEPSFPKRNINDVSKSTIETVQFLRTKFDSLGVNKENIGAVSVVLDTVIKERSNTSAGNRKVAVRTFFEMLILATKDSISLSQEETFGEIHVSGKNGLYSDTWDTVNAL</sequence>
<feature type="domain" description="Rad21/Rec8-like protein N-terminal" evidence="6">
    <location>
        <begin position="1"/>
        <end position="101"/>
    </location>
</feature>
<organism evidence="7 8">
    <name type="scientific">Nadsonia fulvescens var. elongata DSM 6958</name>
    <dbReference type="NCBI Taxonomy" id="857566"/>
    <lineage>
        <taxon>Eukaryota</taxon>
        <taxon>Fungi</taxon>
        <taxon>Dikarya</taxon>
        <taxon>Ascomycota</taxon>
        <taxon>Saccharomycotina</taxon>
        <taxon>Dipodascomycetes</taxon>
        <taxon>Dipodascales</taxon>
        <taxon>Dipodascales incertae sedis</taxon>
        <taxon>Nadsonia</taxon>
    </lineage>
</organism>
<comment type="similarity">
    <text evidence="2">Belongs to the rad21 family.</text>
</comment>
<feature type="region of interest" description="Disordered" evidence="4">
    <location>
        <begin position="523"/>
        <end position="552"/>
    </location>
</feature>
<dbReference type="GO" id="GO:0030892">
    <property type="term" value="C:mitotic cohesin complex"/>
    <property type="evidence" value="ECO:0007669"/>
    <property type="project" value="TreeGrafter"/>
</dbReference>
<dbReference type="InterPro" id="IPR006909">
    <property type="entry name" value="Rad21/Rec8_C_eu"/>
</dbReference>
<dbReference type="PANTHER" id="PTHR12585">
    <property type="entry name" value="SCC1 / RAD21 FAMILY MEMBER"/>
    <property type="match status" value="1"/>
</dbReference>
<proteinExistence type="inferred from homology"/>
<dbReference type="GO" id="GO:0007064">
    <property type="term" value="P:mitotic sister chromatid cohesion"/>
    <property type="evidence" value="ECO:0007669"/>
    <property type="project" value="TreeGrafter"/>
</dbReference>
<evidence type="ECO:0000256" key="3">
    <source>
        <dbReference type="ARBA" id="ARBA00023242"/>
    </source>
</evidence>
<feature type="compositionally biased region" description="Acidic residues" evidence="4">
    <location>
        <begin position="531"/>
        <end position="545"/>
    </location>
</feature>
<feature type="domain" description="Rad21/Rec8-like protein C-terminal eukaryotic" evidence="5">
    <location>
        <begin position="599"/>
        <end position="636"/>
    </location>
</feature>
<dbReference type="InterPro" id="IPR039781">
    <property type="entry name" value="Rad21/Rec8-like"/>
</dbReference>
<evidence type="ECO:0000313" key="8">
    <source>
        <dbReference type="Proteomes" id="UP000095009"/>
    </source>
</evidence>
<evidence type="ECO:0000313" key="7">
    <source>
        <dbReference type="EMBL" id="ODQ64040.1"/>
    </source>
</evidence>
<keyword evidence="3" id="KW-0539">Nucleus</keyword>
<dbReference type="InterPro" id="IPR006910">
    <property type="entry name" value="Rad21_Rec8_N"/>
</dbReference>
<dbReference type="InterPro" id="IPR023093">
    <property type="entry name" value="ScpA-like_C"/>
</dbReference>
<evidence type="ECO:0000256" key="1">
    <source>
        <dbReference type="ARBA" id="ARBA00004123"/>
    </source>
</evidence>